<dbReference type="RefSeq" id="WP_378209399.1">
    <property type="nucleotide sequence ID" value="NZ_JBHLZP010000290.1"/>
</dbReference>
<reference evidence="1 2" key="1">
    <citation type="submission" date="2024-09" db="EMBL/GenBank/DDBJ databases">
        <authorList>
            <person name="Sun Q."/>
            <person name="Mori K."/>
        </authorList>
    </citation>
    <scope>NUCLEOTIDE SEQUENCE [LARGE SCALE GENOMIC DNA]</scope>
    <source>
        <strain evidence="1 2">TBRC 0563</strain>
    </source>
</reference>
<gene>
    <name evidence="1" type="ORF">ACFFNX_30880</name>
</gene>
<evidence type="ECO:0000313" key="2">
    <source>
        <dbReference type="Proteomes" id="UP001589627"/>
    </source>
</evidence>
<proteinExistence type="predicted"/>
<protein>
    <submittedName>
        <fullName evidence="1">Uncharacterized protein</fullName>
    </submittedName>
</protein>
<name>A0ABV5YQ91_9ACTN</name>
<comment type="caution">
    <text evidence="1">The sequence shown here is derived from an EMBL/GenBank/DDBJ whole genome shotgun (WGS) entry which is preliminary data.</text>
</comment>
<dbReference type="Proteomes" id="UP001589627">
    <property type="component" value="Unassembled WGS sequence"/>
</dbReference>
<organism evidence="1 2">
    <name type="scientific">Actinoallomurus acaciae</name>
    <dbReference type="NCBI Taxonomy" id="502577"/>
    <lineage>
        <taxon>Bacteria</taxon>
        <taxon>Bacillati</taxon>
        <taxon>Actinomycetota</taxon>
        <taxon>Actinomycetes</taxon>
        <taxon>Streptosporangiales</taxon>
        <taxon>Thermomonosporaceae</taxon>
        <taxon>Actinoallomurus</taxon>
    </lineage>
</organism>
<evidence type="ECO:0000313" key="1">
    <source>
        <dbReference type="EMBL" id="MFB9836587.1"/>
    </source>
</evidence>
<dbReference type="EMBL" id="JBHLZP010000290">
    <property type="protein sequence ID" value="MFB9836587.1"/>
    <property type="molecule type" value="Genomic_DNA"/>
</dbReference>
<keyword evidence="2" id="KW-1185">Reference proteome</keyword>
<sequence>MPRFEAPGHDAETIVIGSLAMYRRAGMSAEEARQRKDFEVEIVLSDEERAVPVRWADRRIGGSTLDGASADRVGVCGWCHEQAGDQPARDRCLEGEPVAGPLYRGAVGRAG</sequence>
<accession>A0ABV5YQ91</accession>